<comment type="caution">
    <text evidence="1">The sequence shown here is derived from an EMBL/GenBank/DDBJ whole genome shotgun (WGS) entry which is preliminary data.</text>
</comment>
<evidence type="ECO:0000313" key="2">
    <source>
        <dbReference type="Proteomes" id="UP001139193"/>
    </source>
</evidence>
<evidence type="ECO:0000313" key="1">
    <source>
        <dbReference type="EMBL" id="MCI1189226.1"/>
    </source>
</evidence>
<reference evidence="1" key="1">
    <citation type="submission" date="2022-03" db="EMBL/GenBank/DDBJ databases">
        <title>Bacterial whole genome sequence for Hymenobacter sp. DH14.</title>
        <authorList>
            <person name="Le V."/>
        </authorList>
    </citation>
    <scope>NUCLEOTIDE SEQUENCE</scope>
    <source>
        <strain evidence="1">DH14</strain>
    </source>
</reference>
<dbReference type="SUPFAM" id="SSF56399">
    <property type="entry name" value="ADP-ribosylation"/>
    <property type="match status" value="1"/>
</dbReference>
<sequence length="210" mass="23415">MLLLLMNPLPLLDFTTDPSLIHALRVVQEGGYAAAHPDLTPEEKAIIYYYTLSHDCANAIKGPIAKAGGNIAEPAGLWLQAALTRLPAHVGPVYSAEQWPAEVLQELHQREAQGEPFGTLANQHWPNFMSSSTSQRIARKILFDNLHRKNCLLTILSRTGRYIEGLSHYGSNGRYGIENEQEVLFLPHTSFRVVGLRKQTSFTEIQLVES</sequence>
<dbReference type="EMBL" id="JALBGC010000004">
    <property type="protein sequence ID" value="MCI1189226.1"/>
    <property type="molecule type" value="Genomic_DNA"/>
</dbReference>
<gene>
    <name evidence="1" type="ORF">MON38_17515</name>
</gene>
<name>A0A9X1VI18_9BACT</name>
<dbReference type="RefSeq" id="WP_241937443.1">
    <property type="nucleotide sequence ID" value="NZ_JALBGC010000004.1"/>
</dbReference>
<keyword evidence="2" id="KW-1185">Reference proteome</keyword>
<accession>A0A9X1VI18</accession>
<proteinExistence type="predicted"/>
<dbReference type="Proteomes" id="UP001139193">
    <property type="component" value="Unassembled WGS sequence"/>
</dbReference>
<dbReference type="AlphaFoldDB" id="A0A9X1VI18"/>
<dbReference type="Gene3D" id="3.90.176.10">
    <property type="entry name" value="Toxin ADP-ribosyltransferase, Chain A, domain 1"/>
    <property type="match status" value="1"/>
</dbReference>
<protein>
    <submittedName>
        <fullName evidence="1">ADP-ribosyltransferase domain-containing protein</fullName>
    </submittedName>
</protein>
<organism evidence="1 2">
    <name type="scientific">Hymenobacter cyanobacteriorum</name>
    <dbReference type="NCBI Taxonomy" id="2926463"/>
    <lineage>
        <taxon>Bacteria</taxon>
        <taxon>Pseudomonadati</taxon>
        <taxon>Bacteroidota</taxon>
        <taxon>Cytophagia</taxon>
        <taxon>Cytophagales</taxon>
        <taxon>Hymenobacteraceae</taxon>
        <taxon>Hymenobacter</taxon>
    </lineage>
</organism>